<keyword evidence="1" id="KW-0812">Transmembrane</keyword>
<protein>
    <recommendedName>
        <fullName evidence="4">Urease accessory protein UreH-like transmembrane domain-containing protein</fullName>
    </recommendedName>
</protein>
<dbReference type="eggNOG" id="COG2836">
    <property type="taxonomic scope" value="Bacteria"/>
</dbReference>
<proteinExistence type="predicted"/>
<reference evidence="2 3" key="2">
    <citation type="journal article" date="2011" name="Stand. Genomic Sci.">
        <title>Complete genome sequence of Leadbetterella byssophila type strain (4M15).</title>
        <authorList>
            <person name="Abt B."/>
            <person name="Teshima H."/>
            <person name="Lucas S."/>
            <person name="Lapidus A."/>
            <person name="Del Rio T.G."/>
            <person name="Nolan M."/>
            <person name="Tice H."/>
            <person name="Cheng J.F."/>
            <person name="Pitluck S."/>
            <person name="Liolios K."/>
            <person name="Pagani I."/>
            <person name="Ivanova N."/>
            <person name="Mavromatis K."/>
            <person name="Pati A."/>
            <person name="Tapia R."/>
            <person name="Han C."/>
            <person name="Goodwin L."/>
            <person name="Chen A."/>
            <person name="Palaniappan K."/>
            <person name="Land M."/>
            <person name="Hauser L."/>
            <person name="Chang Y.J."/>
            <person name="Jeffries C.D."/>
            <person name="Rohde M."/>
            <person name="Goker M."/>
            <person name="Tindall B.J."/>
            <person name="Detter J.C."/>
            <person name="Woyke T."/>
            <person name="Bristow J."/>
            <person name="Eisen J.A."/>
            <person name="Markowitz V."/>
            <person name="Hugenholtz P."/>
            <person name="Klenk H.P."/>
            <person name="Kyrpides N.C."/>
        </authorList>
    </citation>
    <scope>NUCLEOTIDE SEQUENCE [LARGE SCALE GENOMIC DNA]</scope>
    <source>
        <strain evidence="3">DSM 17132 / JCM 16389 / KACC 11308 / NBRC 106382 / 4M15</strain>
    </source>
</reference>
<evidence type="ECO:0008006" key="4">
    <source>
        <dbReference type="Google" id="ProtNLM"/>
    </source>
</evidence>
<dbReference type="KEGG" id="lby:Lbys_3598"/>
<keyword evidence="1" id="KW-0472">Membrane</keyword>
<reference key="1">
    <citation type="submission" date="2010-11" db="EMBL/GenBank/DDBJ databases">
        <title>The complete genome of Leadbetterella byssophila DSM 17132.</title>
        <authorList>
            <consortium name="US DOE Joint Genome Institute (JGI-PGF)"/>
            <person name="Lucas S."/>
            <person name="Copeland A."/>
            <person name="Lapidus A."/>
            <person name="Glavina del Rio T."/>
            <person name="Dalin E."/>
            <person name="Tice H."/>
            <person name="Bruce D."/>
            <person name="Goodwin L."/>
            <person name="Pitluck S."/>
            <person name="Kyrpides N."/>
            <person name="Mavromatis K."/>
            <person name="Ivanova N."/>
            <person name="Teshima H."/>
            <person name="Brettin T."/>
            <person name="Detter J.C."/>
            <person name="Han C."/>
            <person name="Tapia R."/>
            <person name="Land M."/>
            <person name="Hauser L."/>
            <person name="Markowitz V."/>
            <person name="Cheng J.-F."/>
            <person name="Hugenholtz P."/>
            <person name="Woyke T."/>
            <person name="Wu D."/>
            <person name="Tindall B."/>
            <person name="Pomrenke H.G."/>
            <person name="Brambilla E."/>
            <person name="Klenk H.-P."/>
            <person name="Eisen J.A."/>
        </authorList>
    </citation>
    <scope>NUCLEOTIDE SEQUENCE [LARGE SCALE GENOMIC DNA]</scope>
    <source>
        <strain>DSM 17132</strain>
    </source>
</reference>
<dbReference type="HOGENOM" id="CLU_094881_0_0_10"/>
<accession>E4RZV4</accession>
<name>E4RZV4_LEAB4</name>
<dbReference type="AlphaFoldDB" id="E4RZV4"/>
<gene>
    <name evidence="2" type="ordered locus">Lbys_3598</name>
</gene>
<keyword evidence="3" id="KW-1185">Reference proteome</keyword>
<evidence type="ECO:0000313" key="3">
    <source>
        <dbReference type="Proteomes" id="UP000007435"/>
    </source>
</evidence>
<feature type="transmembrane region" description="Helical" evidence="1">
    <location>
        <begin position="74"/>
        <end position="93"/>
    </location>
</feature>
<keyword evidence="1" id="KW-1133">Transmembrane helix</keyword>
<evidence type="ECO:0000313" key="2">
    <source>
        <dbReference type="EMBL" id="ADQ19246.1"/>
    </source>
</evidence>
<dbReference type="OrthoDB" id="9782403at2"/>
<evidence type="ECO:0000256" key="1">
    <source>
        <dbReference type="SAM" id="Phobius"/>
    </source>
</evidence>
<feature type="transmembrane region" description="Helical" evidence="1">
    <location>
        <begin position="114"/>
        <end position="137"/>
    </location>
</feature>
<dbReference type="EMBL" id="CP002305">
    <property type="protein sequence ID" value="ADQ19246.1"/>
    <property type="molecule type" value="Genomic_DNA"/>
</dbReference>
<feature type="transmembrane region" description="Helical" evidence="1">
    <location>
        <begin position="40"/>
        <end position="62"/>
    </location>
</feature>
<organism evidence="2 3">
    <name type="scientific">Leadbetterella byssophila (strain DSM 17132 / JCM 16389 / KACC 11308 / NBRC 106382 / 4M15)</name>
    <dbReference type="NCBI Taxonomy" id="649349"/>
    <lineage>
        <taxon>Bacteria</taxon>
        <taxon>Pseudomonadati</taxon>
        <taxon>Bacteroidota</taxon>
        <taxon>Cytophagia</taxon>
        <taxon>Cytophagales</taxon>
        <taxon>Leadbetterellaceae</taxon>
        <taxon>Leadbetterella</taxon>
    </lineage>
</organism>
<feature type="transmembrane region" description="Helical" evidence="1">
    <location>
        <begin position="6"/>
        <end position="28"/>
    </location>
</feature>
<dbReference type="PANTHER" id="PTHR36394:SF1">
    <property type="entry name" value="OS01G0277700 PROTEIN"/>
    <property type="match status" value="1"/>
</dbReference>
<dbReference type="PANTHER" id="PTHR36394">
    <property type="entry name" value="OS01G0277700 PROTEIN"/>
    <property type="match status" value="1"/>
</dbReference>
<feature type="transmembrane region" description="Helical" evidence="1">
    <location>
        <begin position="184"/>
        <end position="202"/>
    </location>
</feature>
<sequence>MEILTAAIIISLLHALIPNHWLPILAIGKKNKWSIGEVREVTFFTALAHISSTLLIGLGLGWAGNHLTEYVEEITHGIAPLILIVMGLIYIYRHYKHRHFHLHGGPIKNDSKKAVIISLSTAMFLSPCMEIEALFLMAGIQSIFLLLLVGMVYTIITLVGMVILVQIAYKGMRKFDSHKMEHNAGIITGVTLVLTGIASYFIH</sequence>
<dbReference type="Proteomes" id="UP000007435">
    <property type="component" value="Chromosome"/>
</dbReference>
<dbReference type="STRING" id="649349.Lbys_3598"/>
<feature type="transmembrane region" description="Helical" evidence="1">
    <location>
        <begin position="143"/>
        <end position="164"/>
    </location>
</feature>
<dbReference type="RefSeq" id="WP_013410267.1">
    <property type="nucleotide sequence ID" value="NC_014655.1"/>
</dbReference>